<comment type="subcellular location">
    <subcellularLocation>
        <location evidence="1">Membrane</location>
        <topology evidence="1">Multi-pass membrane protein</topology>
    </subcellularLocation>
</comment>
<feature type="transmembrane region" description="Helical" evidence="9">
    <location>
        <begin position="12"/>
        <end position="30"/>
    </location>
</feature>
<dbReference type="Gene3D" id="3.90.550.10">
    <property type="entry name" value="Spore Coat Polysaccharide Biosynthesis Protein SpsA, Chain A"/>
    <property type="match status" value="1"/>
</dbReference>
<comment type="pathway">
    <text evidence="3">Sphingolipid metabolism.</text>
</comment>
<evidence type="ECO:0000313" key="10">
    <source>
        <dbReference type="EMBL" id="MBD2770738.1"/>
    </source>
</evidence>
<evidence type="ECO:0000256" key="2">
    <source>
        <dbReference type="ARBA" id="ARBA00004760"/>
    </source>
</evidence>
<comment type="caution">
    <text evidence="10">The sequence shown here is derived from an EMBL/GenBank/DDBJ whole genome shotgun (WGS) entry which is preliminary data.</text>
</comment>
<reference evidence="10" key="1">
    <citation type="submission" date="2020-09" db="EMBL/GenBank/DDBJ databases">
        <title>Iningainema tapete sp. nov. (Scytonemataceae, Cyanobacteria) from greenhouses in central Florida (USA) produces two types of nodularin with biosynthetic potential for microcystin-LR and anabaenopeptins.</title>
        <authorList>
            <person name="Berthold D.E."/>
            <person name="Lefler F.W."/>
            <person name="Huang I.-S."/>
            <person name="Abdulla H."/>
            <person name="Zimba P.V."/>
            <person name="Laughinghouse H.D. IV."/>
        </authorList>
    </citation>
    <scope>NUCLEOTIDE SEQUENCE</scope>
    <source>
        <strain evidence="10">BLCCT55</strain>
    </source>
</reference>
<accession>A0A8J6XCS7</accession>
<feature type="transmembrane region" description="Helical" evidence="9">
    <location>
        <begin position="278"/>
        <end position="304"/>
    </location>
</feature>
<proteinExistence type="predicted"/>
<dbReference type="PANTHER" id="PTHR12726">
    <property type="entry name" value="CERAMIDE GLUCOSYLTRANSFERASE"/>
    <property type="match status" value="1"/>
</dbReference>
<keyword evidence="5" id="KW-0808">Transferase</keyword>
<dbReference type="AlphaFoldDB" id="A0A8J6XCS7"/>
<keyword evidence="11" id="KW-1185">Reference proteome</keyword>
<evidence type="ECO:0000256" key="1">
    <source>
        <dbReference type="ARBA" id="ARBA00004141"/>
    </source>
</evidence>
<comment type="pathway">
    <text evidence="2">Lipid metabolism; sphingolipid metabolism.</text>
</comment>
<feature type="transmembrane region" description="Helical" evidence="9">
    <location>
        <begin position="354"/>
        <end position="374"/>
    </location>
</feature>
<evidence type="ECO:0000256" key="5">
    <source>
        <dbReference type="ARBA" id="ARBA00022679"/>
    </source>
</evidence>
<dbReference type="RefSeq" id="WP_190825037.1">
    <property type="nucleotide sequence ID" value="NZ_CAWPPI010000009.1"/>
</dbReference>
<dbReference type="Proteomes" id="UP000629098">
    <property type="component" value="Unassembled WGS sequence"/>
</dbReference>
<dbReference type="InterPro" id="IPR025993">
    <property type="entry name" value="Ceramide_glucosylTrfase"/>
</dbReference>
<organism evidence="10 11">
    <name type="scientific">Iningainema tapete BLCC-T55</name>
    <dbReference type="NCBI Taxonomy" id="2748662"/>
    <lineage>
        <taxon>Bacteria</taxon>
        <taxon>Bacillati</taxon>
        <taxon>Cyanobacteriota</taxon>
        <taxon>Cyanophyceae</taxon>
        <taxon>Nostocales</taxon>
        <taxon>Scytonemataceae</taxon>
        <taxon>Iningainema tapete</taxon>
    </lineage>
</organism>
<dbReference type="EMBL" id="JACXAE010000009">
    <property type="protein sequence ID" value="MBD2770738.1"/>
    <property type="molecule type" value="Genomic_DNA"/>
</dbReference>
<evidence type="ECO:0000256" key="9">
    <source>
        <dbReference type="SAM" id="Phobius"/>
    </source>
</evidence>
<dbReference type="InterPro" id="IPR029044">
    <property type="entry name" value="Nucleotide-diphossugar_trans"/>
</dbReference>
<name>A0A8J6XCS7_9CYAN</name>
<dbReference type="GO" id="GO:0008120">
    <property type="term" value="F:ceramide glucosyltransferase activity"/>
    <property type="evidence" value="ECO:0007669"/>
    <property type="project" value="TreeGrafter"/>
</dbReference>
<evidence type="ECO:0000256" key="6">
    <source>
        <dbReference type="ARBA" id="ARBA00022692"/>
    </source>
</evidence>
<gene>
    <name evidence="10" type="ORF">ICL16_01015</name>
</gene>
<keyword evidence="4" id="KW-0328">Glycosyltransferase</keyword>
<keyword evidence="6 9" id="KW-0812">Transmembrane</keyword>
<dbReference type="GO" id="GO:0016020">
    <property type="term" value="C:membrane"/>
    <property type="evidence" value="ECO:0007669"/>
    <property type="project" value="UniProtKB-SubCell"/>
</dbReference>
<dbReference type="Pfam" id="PF13641">
    <property type="entry name" value="Glyco_tranf_2_3"/>
    <property type="match status" value="1"/>
</dbReference>
<evidence type="ECO:0000256" key="7">
    <source>
        <dbReference type="ARBA" id="ARBA00022989"/>
    </source>
</evidence>
<keyword evidence="7 9" id="KW-1133">Transmembrane helix</keyword>
<sequence>MKDLAIFLSKILLGWWGDQVIISLLFLLYLRFYRKKSLPDDLLPKTAVILYIRGADPYLSNCLQALLNQNYLQYDLKLIVDSEEDPAWNIITDIIRKNGATNLHVSLLQTPNPNCSLKCHALIQAISELDDSYKVVALLDADTVVHPNWLRELVTPLANPKVGATTGNHWYVPGRYWGSLVRYMCNISTVVQMHFFRIAWGGTLALKTEVIHQTGLLDKWGQAYGEDMMISRILAKHSQRVVFVPSLIILNREECTLQSIYHWFKRQLLSSRLYHPHWWGIIVDAILSVLLPNVILVLLILALLTGQWDAATVFFDSLGGYTLAALLLACALEKGVQPILRNHDQRLTKLSVPTLLKMFIGIPLSQWVYGLAMISSLTMTKVNWRGVTYQIKSPWNIRLLDYRPYRLSAQPDDPKVSL</sequence>
<evidence type="ECO:0000256" key="4">
    <source>
        <dbReference type="ARBA" id="ARBA00022676"/>
    </source>
</evidence>
<keyword evidence="8 9" id="KW-0472">Membrane</keyword>
<evidence type="ECO:0000256" key="3">
    <source>
        <dbReference type="ARBA" id="ARBA00004991"/>
    </source>
</evidence>
<feature type="transmembrane region" description="Helical" evidence="9">
    <location>
        <begin position="310"/>
        <end position="333"/>
    </location>
</feature>
<dbReference type="SUPFAM" id="SSF53448">
    <property type="entry name" value="Nucleotide-diphospho-sugar transferases"/>
    <property type="match status" value="1"/>
</dbReference>
<dbReference type="PANTHER" id="PTHR12726:SF0">
    <property type="entry name" value="CERAMIDE GLUCOSYLTRANSFERASE"/>
    <property type="match status" value="1"/>
</dbReference>
<dbReference type="GO" id="GO:0006679">
    <property type="term" value="P:glucosylceramide biosynthetic process"/>
    <property type="evidence" value="ECO:0007669"/>
    <property type="project" value="TreeGrafter"/>
</dbReference>
<evidence type="ECO:0000313" key="11">
    <source>
        <dbReference type="Proteomes" id="UP000629098"/>
    </source>
</evidence>
<protein>
    <submittedName>
        <fullName evidence="10">Glycosyltransferase family 2 protein</fullName>
    </submittedName>
</protein>
<evidence type="ECO:0000256" key="8">
    <source>
        <dbReference type="ARBA" id="ARBA00023136"/>
    </source>
</evidence>